<organism evidence="1 2">
    <name type="scientific">Pleurotus eryngii</name>
    <name type="common">Boletus of the steppes</name>
    <dbReference type="NCBI Taxonomy" id="5323"/>
    <lineage>
        <taxon>Eukaryota</taxon>
        <taxon>Fungi</taxon>
        <taxon>Dikarya</taxon>
        <taxon>Basidiomycota</taxon>
        <taxon>Agaricomycotina</taxon>
        <taxon>Agaricomycetes</taxon>
        <taxon>Agaricomycetidae</taxon>
        <taxon>Agaricales</taxon>
        <taxon>Pleurotineae</taxon>
        <taxon>Pleurotaceae</taxon>
        <taxon>Pleurotus</taxon>
    </lineage>
</organism>
<dbReference type="EMBL" id="MU154639">
    <property type="protein sequence ID" value="KAF9490560.1"/>
    <property type="molecule type" value="Genomic_DNA"/>
</dbReference>
<dbReference type="OrthoDB" id="2369050at2759"/>
<comment type="caution">
    <text evidence="1">The sequence shown here is derived from an EMBL/GenBank/DDBJ whole genome shotgun (WGS) entry which is preliminary data.</text>
</comment>
<dbReference type="Proteomes" id="UP000807025">
    <property type="component" value="Unassembled WGS sequence"/>
</dbReference>
<gene>
    <name evidence="1" type="ORF">BDN71DRAFT_1399764</name>
</gene>
<reference evidence="1" key="1">
    <citation type="submission" date="2020-11" db="EMBL/GenBank/DDBJ databases">
        <authorList>
            <consortium name="DOE Joint Genome Institute"/>
            <person name="Ahrendt S."/>
            <person name="Riley R."/>
            <person name="Andreopoulos W."/>
            <person name="Labutti K."/>
            <person name="Pangilinan J."/>
            <person name="Ruiz-Duenas F.J."/>
            <person name="Barrasa J.M."/>
            <person name="Sanchez-Garcia M."/>
            <person name="Camarero S."/>
            <person name="Miyauchi S."/>
            <person name="Serrano A."/>
            <person name="Linde D."/>
            <person name="Babiker R."/>
            <person name="Drula E."/>
            <person name="Ayuso-Fernandez I."/>
            <person name="Pacheco R."/>
            <person name="Padilla G."/>
            <person name="Ferreira P."/>
            <person name="Barriuso J."/>
            <person name="Kellner H."/>
            <person name="Castanera R."/>
            <person name="Alfaro M."/>
            <person name="Ramirez L."/>
            <person name="Pisabarro A.G."/>
            <person name="Kuo A."/>
            <person name="Tritt A."/>
            <person name="Lipzen A."/>
            <person name="He G."/>
            <person name="Yan M."/>
            <person name="Ng V."/>
            <person name="Cullen D."/>
            <person name="Martin F."/>
            <person name="Rosso M.-N."/>
            <person name="Henrissat B."/>
            <person name="Hibbett D."/>
            <person name="Martinez A.T."/>
            <person name="Grigoriev I.V."/>
        </authorList>
    </citation>
    <scope>NUCLEOTIDE SEQUENCE</scope>
    <source>
        <strain evidence="1">ATCC 90797</strain>
    </source>
</reference>
<proteinExistence type="predicted"/>
<keyword evidence="2" id="KW-1185">Reference proteome</keyword>
<sequence length="71" mass="7203">TLLQEHGGCYKCHKFYAGHIGPHCPNPLINGATYKTLTAADVPGCPAAYTSCGSSSSSTCVAAVVGPPVSH</sequence>
<feature type="non-terminal residue" evidence="1">
    <location>
        <position position="1"/>
    </location>
</feature>
<name>A0A9P5ZPY8_PLEER</name>
<evidence type="ECO:0000313" key="2">
    <source>
        <dbReference type="Proteomes" id="UP000807025"/>
    </source>
</evidence>
<evidence type="ECO:0000313" key="1">
    <source>
        <dbReference type="EMBL" id="KAF9490560.1"/>
    </source>
</evidence>
<protein>
    <submittedName>
        <fullName evidence="1">Uncharacterized protein</fullName>
    </submittedName>
</protein>
<accession>A0A9P5ZPY8</accession>
<dbReference type="AlphaFoldDB" id="A0A9P5ZPY8"/>